<dbReference type="GO" id="GO:0016491">
    <property type="term" value="F:oxidoreductase activity"/>
    <property type="evidence" value="ECO:0007669"/>
    <property type="project" value="UniProtKB-KW"/>
</dbReference>
<evidence type="ECO:0000313" key="5">
    <source>
        <dbReference type="EMBL" id="ODQ74665.1"/>
    </source>
</evidence>
<dbReference type="AlphaFoldDB" id="A0A1E3QAE2"/>
<accession>A0A1E3QAE2</accession>
<organism evidence="5 6">
    <name type="scientific">Lipomyces starkeyi NRRL Y-11557</name>
    <dbReference type="NCBI Taxonomy" id="675824"/>
    <lineage>
        <taxon>Eukaryota</taxon>
        <taxon>Fungi</taxon>
        <taxon>Dikarya</taxon>
        <taxon>Ascomycota</taxon>
        <taxon>Saccharomycotina</taxon>
        <taxon>Lipomycetes</taxon>
        <taxon>Lipomycetales</taxon>
        <taxon>Lipomycetaceae</taxon>
        <taxon>Lipomyces</taxon>
    </lineage>
</organism>
<keyword evidence="6" id="KW-1185">Reference proteome</keyword>
<feature type="domain" description="GFO/IDH/MocA-like oxidoreductase" evidence="4">
    <location>
        <begin position="141"/>
        <end position="262"/>
    </location>
</feature>
<feature type="domain" description="Gfo/Idh/MocA-like oxidoreductase N-terminal" evidence="3">
    <location>
        <begin position="4"/>
        <end position="131"/>
    </location>
</feature>
<evidence type="ECO:0008006" key="7">
    <source>
        <dbReference type="Google" id="ProtNLM"/>
    </source>
</evidence>
<dbReference type="Pfam" id="PF22725">
    <property type="entry name" value="GFO_IDH_MocA_C3"/>
    <property type="match status" value="1"/>
</dbReference>
<dbReference type="STRING" id="675824.A0A1E3QAE2"/>
<dbReference type="Gene3D" id="3.40.50.720">
    <property type="entry name" value="NAD(P)-binding Rossmann-like Domain"/>
    <property type="match status" value="1"/>
</dbReference>
<dbReference type="InterPro" id="IPR055170">
    <property type="entry name" value="GFO_IDH_MocA-like_dom"/>
</dbReference>
<dbReference type="Gene3D" id="3.30.360.10">
    <property type="entry name" value="Dihydrodipicolinate Reductase, domain 2"/>
    <property type="match status" value="1"/>
</dbReference>
<dbReference type="GO" id="GO:0000166">
    <property type="term" value="F:nucleotide binding"/>
    <property type="evidence" value="ECO:0007669"/>
    <property type="project" value="InterPro"/>
</dbReference>
<evidence type="ECO:0000256" key="2">
    <source>
        <dbReference type="ARBA" id="ARBA00023002"/>
    </source>
</evidence>
<dbReference type="EMBL" id="KV454291">
    <property type="protein sequence ID" value="ODQ74665.1"/>
    <property type="molecule type" value="Genomic_DNA"/>
</dbReference>
<dbReference type="InterPro" id="IPR000683">
    <property type="entry name" value="Gfo/Idh/MocA-like_OxRdtase_N"/>
</dbReference>
<dbReference type="Proteomes" id="UP000094385">
    <property type="component" value="Unassembled WGS sequence"/>
</dbReference>
<evidence type="ECO:0000259" key="4">
    <source>
        <dbReference type="Pfam" id="PF22725"/>
    </source>
</evidence>
<evidence type="ECO:0000256" key="1">
    <source>
        <dbReference type="ARBA" id="ARBA00010928"/>
    </source>
</evidence>
<dbReference type="PANTHER" id="PTHR43708:SF5">
    <property type="entry name" value="CONSERVED EXPRESSED OXIDOREDUCTASE (EUROFUNG)-RELATED"/>
    <property type="match status" value="1"/>
</dbReference>
<name>A0A1E3QAE2_LIPST</name>
<gene>
    <name evidence="5" type="ORF">LIPSTDRAFT_49933</name>
</gene>
<comment type="similarity">
    <text evidence="1">Belongs to the Gfo/Idh/MocA family.</text>
</comment>
<evidence type="ECO:0000313" key="6">
    <source>
        <dbReference type="Proteomes" id="UP000094385"/>
    </source>
</evidence>
<proteinExistence type="inferred from homology"/>
<keyword evidence="2" id="KW-0560">Oxidoreductase</keyword>
<sequence>MSTINIGFIGYGNSAKFFHLPYVLSNPELQVYAFLQRSPAPQDRAFVHPGTHCTVDFPKAKHYRTSEEFFADKNIELVIVCSKTDSHAEFAEKALKAGKHVVVEKPFTRSSEEADRLITLAKEKEKILTVYQSDRRWDGDFKTLQYLLEKDAFGTVTEAEIHYEFENPPWLPTLSATSYTPGSGFMFALGTHTIDQALVLFGRPRSVTGFLRALRNVESEIEDTFTIILQYDTALLVTIKTTIITPMQDQLKYFIRGTKGSFIKVINYGTDPQEDHAISGMPSTDPQFGIENERIHGLLTTYTEFDHQSQVYDPKSEKYTGRIPTVPGRIRGYYEHVVDAIRGRADLQVTSEESRDGIHIIELARKSQETGTTIPWS</sequence>
<evidence type="ECO:0000259" key="3">
    <source>
        <dbReference type="Pfam" id="PF01408"/>
    </source>
</evidence>
<dbReference type="InterPro" id="IPR036291">
    <property type="entry name" value="NAD(P)-bd_dom_sf"/>
</dbReference>
<dbReference type="PANTHER" id="PTHR43708">
    <property type="entry name" value="CONSERVED EXPRESSED OXIDOREDUCTASE (EUROFUNG)"/>
    <property type="match status" value="1"/>
</dbReference>
<protein>
    <recommendedName>
        <fullName evidence="7">Gfo/Idh/MocA-like oxidoreductase N-terminal domain-containing protein</fullName>
    </recommendedName>
</protein>
<dbReference type="Pfam" id="PF01408">
    <property type="entry name" value="GFO_IDH_MocA"/>
    <property type="match status" value="1"/>
</dbReference>
<dbReference type="InterPro" id="IPR051317">
    <property type="entry name" value="Gfo/Idh/MocA_oxidoreduct"/>
</dbReference>
<dbReference type="SUPFAM" id="SSF51735">
    <property type="entry name" value="NAD(P)-binding Rossmann-fold domains"/>
    <property type="match status" value="1"/>
</dbReference>
<reference evidence="5 6" key="1">
    <citation type="journal article" date="2016" name="Proc. Natl. Acad. Sci. U.S.A.">
        <title>Comparative genomics of biotechnologically important yeasts.</title>
        <authorList>
            <person name="Riley R."/>
            <person name="Haridas S."/>
            <person name="Wolfe K.H."/>
            <person name="Lopes M.R."/>
            <person name="Hittinger C.T."/>
            <person name="Goeker M."/>
            <person name="Salamov A.A."/>
            <person name="Wisecaver J.H."/>
            <person name="Long T.M."/>
            <person name="Calvey C.H."/>
            <person name="Aerts A.L."/>
            <person name="Barry K.W."/>
            <person name="Choi C."/>
            <person name="Clum A."/>
            <person name="Coughlan A.Y."/>
            <person name="Deshpande S."/>
            <person name="Douglass A.P."/>
            <person name="Hanson S.J."/>
            <person name="Klenk H.-P."/>
            <person name="LaButti K.M."/>
            <person name="Lapidus A."/>
            <person name="Lindquist E.A."/>
            <person name="Lipzen A.M."/>
            <person name="Meier-Kolthoff J.P."/>
            <person name="Ohm R.A."/>
            <person name="Otillar R.P."/>
            <person name="Pangilinan J.L."/>
            <person name="Peng Y."/>
            <person name="Rokas A."/>
            <person name="Rosa C.A."/>
            <person name="Scheuner C."/>
            <person name="Sibirny A.A."/>
            <person name="Slot J.C."/>
            <person name="Stielow J.B."/>
            <person name="Sun H."/>
            <person name="Kurtzman C.P."/>
            <person name="Blackwell M."/>
            <person name="Grigoriev I.V."/>
            <person name="Jeffries T.W."/>
        </authorList>
    </citation>
    <scope>NUCLEOTIDE SEQUENCE [LARGE SCALE GENOMIC DNA]</scope>
    <source>
        <strain evidence="5 6">NRRL Y-11557</strain>
    </source>
</reference>
<dbReference type="OrthoDB" id="6417021at2759"/>